<comment type="caution">
    <text evidence="2">The sequence shown here is derived from an EMBL/GenBank/DDBJ whole genome shotgun (WGS) entry which is preliminary data.</text>
</comment>
<protein>
    <submittedName>
        <fullName evidence="2">DUF805 domain-containing protein</fullName>
    </submittedName>
</protein>
<proteinExistence type="predicted"/>
<feature type="transmembrane region" description="Helical" evidence="1">
    <location>
        <begin position="93"/>
        <end position="113"/>
    </location>
</feature>
<evidence type="ECO:0000313" key="2">
    <source>
        <dbReference type="EMBL" id="MDA5400620.1"/>
    </source>
</evidence>
<dbReference type="PANTHER" id="PTHR34980:SF2">
    <property type="entry name" value="INNER MEMBRANE PROTEIN YHAH-RELATED"/>
    <property type="match status" value="1"/>
</dbReference>
<evidence type="ECO:0000256" key="1">
    <source>
        <dbReference type="SAM" id="Phobius"/>
    </source>
</evidence>
<keyword evidence="3" id="KW-1185">Reference proteome</keyword>
<dbReference type="PANTHER" id="PTHR34980">
    <property type="entry name" value="INNER MEMBRANE PROTEIN-RELATED-RELATED"/>
    <property type="match status" value="1"/>
</dbReference>
<feature type="transmembrane region" description="Helical" evidence="1">
    <location>
        <begin position="26"/>
        <end position="49"/>
    </location>
</feature>
<sequence length="124" mass="13859">MTFTQSVRTVFSNYVNFSGRATRPEFWWWTLFVFVLSLVLEVVDGVVIAPLLGFTVFAQEAGSPLGTIAALALLLPSLAVGVRRLHDIGRSGWWLLIILIPIIGFLVLIYWHIQPSEDGVNRFG</sequence>
<keyword evidence="1" id="KW-0472">Membrane</keyword>
<accession>A0A9X3ULX3</accession>
<dbReference type="InterPro" id="IPR008523">
    <property type="entry name" value="DUF805"/>
</dbReference>
<dbReference type="GO" id="GO:0005886">
    <property type="term" value="C:plasma membrane"/>
    <property type="evidence" value="ECO:0007669"/>
    <property type="project" value="TreeGrafter"/>
</dbReference>
<feature type="transmembrane region" description="Helical" evidence="1">
    <location>
        <begin position="61"/>
        <end position="81"/>
    </location>
</feature>
<gene>
    <name evidence="2" type="ORF">OQ273_18750</name>
</gene>
<dbReference type="Pfam" id="PF05656">
    <property type="entry name" value="DUF805"/>
    <property type="match status" value="1"/>
</dbReference>
<keyword evidence="1" id="KW-1133">Transmembrane helix</keyword>
<dbReference type="AlphaFoldDB" id="A0A9X3ULX3"/>
<dbReference type="RefSeq" id="WP_267992323.1">
    <property type="nucleotide sequence ID" value="NZ_JAPJZI010000001.1"/>
</dbReference>
<dbReference type="Proteomes" id="UP001151234">
    <property type="component" value="Unassembled WGS sequence"/>
</dbReference>
<dbReference type="EMBL" id="JAPJZI010000001">
    <property type="protein sequence ID" value="MDA5400620.1"/>
    <property type="molecule type" value="Genomic_DNA"/>
</dbReference>
<name>A0A9X3ULX3_9HYPH</name>
<evidence type="ECO:0000313" key="3">
    <source>
        <dbReference type="Proteomes" id="UP001151234"/>
    </source>
</evidence>
<organism evidence="2 3">
    <name type="scientific">Hoeflea prorocentri</name>
    <dbReference type="NCBI Taxonomy" id="1922333"/>
    <lineage>
        <taxon>Bacteria</taxon>
        <taxon>Pseudomonadati</taxon>
        <taxon>Pseudomonadota</taxon>
        <taxon>Alphaproteobacteria</taxon>
        <taxon>Hyphomicrobiales</taxon>
        <taxon>Rhizobiaceae</taxon>
        <taxon>Hoeflea</taxon>
    </lineage>
</organism>
<keyword evidence="1" id="KW-0812">Transmembrane</keyword>
<reference evidence="2" key="1">
    <citation type="submission" date="2022-11" db="EMBL/GenBank/DDBJ databases">
        <title>Draft genome sequence of Hoeflea poritis E7-10 and Hoeflea prorocentri PM5-8, separated from scleractinian coral Porites lutea and marine dinoflagellate.</title>
        <authorList>
            <person name="Zhang G."/>
            <person name="Wei Q."/>
            <person name="Cai L."/>
        </authorList>
    </citation>
    <scope>NUCLEOTIDE SEQUENCE</scope>
    <source>
        <strain evidence="2">PM5-8</strain>
    </source>
</reference>